<feature type="compositionally biased region" description="Polar residues" evidence="1">
    <location>
        <begin position="71"/>
        <end position="87"/>
    </location>
</feature>
<comment type="caution">
    <text evidence="2">The sequence shown here is derived from an EMBL/GenBank/DDBJ whole genome shotgun (WGS) entry which is preliminary data.</text>
</comment>
<dbReference type="AlphaFoldDB" id="A0A1D2NKI1"/>
<keyword evidence="3" id="KW-1185">Reference proteome</keyword>
<dbReference type="OrthoDB" id="545063at2759"/>
<name>A0A1D2NKI1_ORCCI</name>
<proteinExistence type="predicted"/>
<accession>A0A1D2NKI1</accession>
<dbReference type="Proteomes" id="UP000094527">
    <property type="component" value="Unassembled WGS sequence"/>
</dbReference>
<protein>
    <submittedName>
        <fullName evidence="2">PIH1 domain-containing protein 2</fullName>
    </submittedName>
</protein>
<evidence type="ECO:0000256" key="1">
    <source>
        <dbReference type="SAM" id="MobiDB-lite"/>
    </source>
</evidence>
<reference evidence="2 3" key="1">
    <citation type="journal article" date="2016" name="Genome Biol. Evol.">
        <title>Gene Family Evolution Reflects Adaptation to Soil Environmental Stressors in the Genome of the Collembolan Orchesella cincta.</title>
        <authorList>
            <person name="Faddeeva-Vakhrusheva A."/>
            <person name="Derks M.F."/>
            <person name="Anvar S.Y."/>
            <person name="Agamennone V."/>
            <person name="Suring W."/>
            <person name="Smit S."/>
            <person name="van Straalen N.M."/>
            <person name="Roelofs D."/>
        </authorList>
    </citation>
    <scope>NUCLEOTIDE SEQUENCE [LARGE SCALE GENOMIC DNA]</scope>
    <source>
        <tissue evidence="2">Mixed pool</tissue>
    </source>
</reference>
<feature type="region of interest" description="Disordered" evidence="1">
    <location>
        <begin position="71"/>
        <end position="104"/>
    </location>
</feature>
<organism evidence="2 3">
    <name type="scientific">Orchesella cincta</name>
    <name type="common">Springtail</name>
    <name type="synonym">Podura cincta</name>
    <dbReference type="NCBI Taxonomy" id="48709"/>
    <lineage>
        <taxon>Eukaryota</taxon>
        <taxon>Metazoa</taxon>
        <taxon>Ecdysozoa</taxon>
        <taxon>Arthropoda</taxon>
        <taxon>Hexapoda</taxon>
        <taxon>Collembola</taxon>
        <taxon>Entomobryomorpha</taxon>
        <taxon>Entomobryoidea</taxon>
        <taxon>Orchesellidae</taxon>
        <taxon>Orchesellinae</taxon>
        <taxon>Orchesella</taxon>
    </lineage>
</organism>
<evidence type="ECO:0000313" key="3">
    <source>
        <dbReference type="Proteomes" id="UP000094527"/>
    </source>
</evidence>
<gene>
    <name evidence="2" type="ORF">Ocin01_00940</name>
</gene>
<evidence type="ECO:0000313" key="2">
    <source>
        <dbReference type="EMBL" id="ODN05742.1"/>
    </source>
</evidence>
<sequence length="165" mass="17971">MANYHDQAQAIWKALDTMLEKDPEGYKKFISEQLREGETVLKKEKVAGTGEGKSPNLLKGLFSPCDDQKRWSTGNEKTAKVTTTGTGNKVPVGELTRSNESDSPANCLSDDAICGASSLLTNMVISKPAVDDEEPEIALNELRIPTDVRAPVVANKKNKPLIEEL</sequence>
<dbReference type="EMBL" id="LJIJ01000017">
    <property type="protein sequence ID" value="ODN05742.1"/>
    <property type="molecule type" value="Genomic_DNA"/>
</dbReference>